<dbReference type="InterPro" id="IPR017532">
    <property type="entry name" value="Hydrolase-2_PEP"/>
</dbReference>
<keyword evidence="2" id="KW-0378">Hydrolase</keyword>
<feature type="domain" description="Xaa-Pro dipeptidyl-peptidase-like" evidence="1">
    <location>
        <begin position="11"/>
        <end position="90"/>
    </location>
</feature>
<comment type="caution">
    <text evidence="2">The sequence shown here is derived from an EMBL/GenBank/DDBJ whole genome shotgun (WGS) entry which is preliminary data.</text>
</comment>
<dbReference type="InterPro" id="IPR000383">
    <property type="entry name" value="Xaa-Pro-like_dom"/>
</dbReference>
<dbReference type="EMBL" id="JACYTO010000002">
    <property type="protein sequence ID" value="MBD8504580.1"/>
    <property type="molecule type" value="Genomic_DNA"/>
</dbReference>
<keyword evidence="3" id="KW-1185">Reference proteome</keyword>
<sequence>METPAGGRLAVLTRPQGTVSGALLYLAPFAEEMNKSRRMAALAARRFAAQGWMVLQVDGFGCGDSDGEFGDASWQHWLDDVSVSWHWLAERSGRRPCLWSLRAGALLAADWLAAAGIHTPWLMWQPVVGGKQHLTQFLRLAAAGEMLGEQDARGVLNRLRGELAAGRTVEVAGYRLSPALCAGLEAASLRLPQGCAGPLALLEVSAATDAGLSPAIARLQETWRNDGVAVDSAVVPGSAFWTTQEIETVPELIERSADMLERFRA</sequence>
<dbReference type="NCBIfam" id="TIGR03101">
    <property type="entry name" value="hydr2_PEP"/>
    <property type="match status" value="1"/>
</dbReference>
<dbReference type="Proteomes" id="UP000603602">
    <property type="component" value="Unassembled WGS sequence"/>
</dbReference>
<proteinExistence type="predicted"/>
<name>A0ABR9BE19_9RHOO</name>
<organism evidence="2 3">
    <name type="scientific">Thauera sedimentorum</name>
    <dbReference type="NCBI Taxonomy" id="2767595"/>
    <lineage>
        <taxon>Bacteria</taxon>
        <taxon>Pseudomonadati</taxon>
        <taxon>Pseudomonadota</taxon>
        <taxon>Betaproteobacteria</taxon>
        <taxon>Rhodocyclales</taxon>
        <taxon>Zoogloeaceae</taxon>
        <taxon>Thauera</taxon>
    </lineage>
</organism>
<evidence type="ECO:0000313" key="2">
    <source>
        <dbReference type="EMBL" id="MBD8504580.1"/>
    </source>
</evidence>
<accession>A0ABR9BE19</accession>
<protein>
    <submittedName>
        <fullName evidence="2">Hydrolase 2, exosortase A system-associated</fullName>
    </submittedName>
</protein>
<dbReference type="InterPro" id="IPR029058">
    <property type="entry name" value="AB_hydrolase_fold"/>
</dbReference>
<dbReference type="Pfam" id="PF02129">
    <property type="entry name" value="Peptidase_S15"/>
    <property type="match status" value="1"/>
</dbReference>
<gene>
    <name evidence="2" type="ORF">IFO67_16945</name>
</gene>
<dbReference type="GO" id="GO:0016787">
    <property type="term" value="F:hydrolase activity"/>
    <property type="evidence" value="ECO:0007669"/>
    <property type="project" value="UniProtKB-KW"/>
</dbReference>
<evidence type="ECO:0000259" key="1">
    <source>
        <dbReference type="Pfam" id="PF02129"/>
    </source>
</evidence>
<dbReference type="SUPFAM" id="SSF53474">
    <property type="entry name" value="alpha/beta-Hydrolases"/>
    <property type="match status" value="1"/>
</dbReference>
<dbReference type="Gene3D" id="3.40.50.1820">
    <property type="entry name" value="alpha/beta hydrolase"/>
    <property type="match status" value="1"/>
</dbReference>
<evidence type="ECO:0000313" key="3">
    <source>
        <dbReference type="Proteomes" id="UP000603602"/>
    </source>
</evidence>
<reference evidence="3" key="1">
    <citation type="submission" date="2023-07" db="EMBL/GenBank/DDBJ databases">
        <title>Thauera sp. CAU 1555 isolated from sand of Yaerae Beach.</title>
        <authorList>
            <person name="Kim W."/>
        </authorList>
    </citation>
    <scope>NUCLEOTIDE SEQUENCE [LARGE SCALE GENOMIC DNA]</scope>
    <source>
        <strain evidence="3">CAU 1555</strain>
    </source>
</reference>